<feature type="transmembrane region" description="Helical" evidence="7">
    <location>
        <begin position="30"/>
        <end position="51"/>
    </location>
</feature>
<keyword evidence="2 7" id="KW-0812">Transmembrane</keyword>
<evidence type="ECO:0000256" key="3">
    <source>
        <dbReference type="ARBA" id="ARBA00022989"/>
    </source>
</evidence>
<dbReference type="GeneID" id="35603191"/>
<sequence>MPVLFERQNATLGLPPPDPAYCAKSNLHEIMGVVIAMHIAATVVMFLRTIVRVFMTKSFGSDDYAMLAAWMSQLATFICWIGERPYANGKRSACITPHDYEMHARWQYCHSLFVIIGLVLVKVSIALFLMRLVPPGKKWKHFLWASIVFLFCFLLACLGTLIWQCVPVQAAWDFSLRAEPGTTCWSNDTFAAIGLFNSAINCVTDFMFAMLPIPIIVKLQINVRTKVTLAVILSFGYFACAAGTLKAVKQYTFFKQKDPFWHNSFNVWAAIELSVGIIAGSLPSLKPMFASLLSTTKSLVAHYSPHNSHNRTADRSGFRRHDDDSNQHDVKLENWTEGSKNDSVIDERPAVRSNTRVSRDHNAPLQDAERAYSVRVRSGTNDHQIPKEDDEWETIDVTMNESSERLHRPLEIHKEVEIFSTSQRRKGG</sequence>
<feature type="compositionally biased region" description="Basic and acidic residues" evidence="6">
    <location>
        <begin position="311"/>
        <end position="350"/>
    </location>
</feature>
<comment type="subcellular location">
    <subcellularLocation>
        <location evidence="1">Membrane</location>
        <topology evidence="1">Multi-pass membrane protein</topology>
    </subcellularLocation>
</comment>
<keyword evidence="4 7" id="KW-0472">Membrane</keyword>
<feature type="transmembrane region" description="Helical" evidence="7">
    <location>
        <begin position="110"/>
        <end position="130"/>
    </location>
</feature>
<dbReference type="EMBL" id="FJUY01000013">
    <property type="protein sequence ID" value="CZT22221.1"/>
    <property type="molecule type" value="Genomic_DNA"/>
</dbReference>
<dbReference type="InterPro" id="IPR052337">
    <property type="entry name" value="SAT4-like"/>
</dbReference>
<dbReference type="Proteomes" id="UP000225277">
    <property type="component" value="Unassembled WGS sequence"/>
</dbReference>
<name>A0A2D3UZ74_9PEZI</name>
<evidence type="ECO:0000256" key="5">
    <source>
        <dbReference type="ARBA" id="ARBA00038359"/>
    </source>
</evidence>
<feature type="transmembrane region" description="Helical" evidence="7">
    <location>
        <begin position="190"/>
        <end position="215"/>
    </location>
</feature>
<evidence type="ECO:0000256" key="6">
    <source>
        <dbReference type="SAM" id="MobiDB-lite"/>
    </source>
</evidence>
<keyword evidence="10" id="KW-1185">Reference proteome</keyword>
<evidence type="ECO:0000256" key="7">
    <source>
        <dbReference type="SAM" id="Phobius"/>
    </source>
</evidence>
<dbReference type="Pfam" id="PF20684">
    <property type="entry name" value="Fung_rhodopsin"/>
    <property type="match status" value="1"/>
</dbReference>
<feature type="transmembrane region" description="Helical" evidence="7">
    <location>
        <begin position="63"/>
        <end position="83"/>
    </location>
</feature>
<evidence type="ECO:0000259" key="8">
    <source>
        <dbReference type="Pfam" id="PF20684"/>
    </source>
</evidence>
<dbReference type="GO" id="GO:0016020">
    <property type="term" value="C:membrane"/>
    <property type="evidence" value="ECO:0007669"/>
    <property type="project" value="UniProtKB-SubCell"/>
</dbReference>
<dbReference type="OrthoDB" id="5022096at2759"/>
<dbReference type="AlphaFoldDB" id="A0A2D3UZ74"/>
<evidence type="ECO:0000256" key="2">
    <source>
        <dbReference type="ARBA" id="ARBA00022692"/>
    </source>
</evidence>
<evidence type="ECO:0000313" key="10">
    <source>
        <dbReference type="Proteomes" id="UP000225277"/>
    </source>
</evidence>
<feature type="transmembrane region" description="Helical" evidence="7">
    <location>
        <begin position="227"/>
        <end position="245"/>
    </location>
</feature>
<dbReference type="PANTHER" id="PTHR33048:SF167">
    <property type="entry name" value="INTEGRAL MEMBRANE PROTEIN"/>
    <property type="match status" value="1"/>
</dbReference>
<feature type="transmembrane region" description="Helical" evidence="7">
    <location>
        <begin position="142"/>
        <end position="163"/>
    </location>
</feature>
<organism evidence="9 10">
    <name type="scientific">Ramularia collo-cygni</name>
    <dbReference type="NCBI Taxonomy" id="112498"/>
    <lineage>
        <taxon>Eukaryota</taxon>
        <taxon>Fungi</taxon>
        <taxon>Dikarya</taxon>
        <taxon>Ascomycota</taxon>
        <taxon>Pezizomycotina</taxon>
        <taxon>Dothideomycetes</taxon>
        <taxon>Dothideomycetidae</taxon>
        <taxon>Mycosphaerellales</taxon>
        <taxon>Mycosphaerellaceae</taxon>
        <taxon>Ramularia</taxon>
    </lineage>
</organism>
<proteinExistence type="inferred from homology"/>
<dbReference type="InterPro" id="IPR049326">
    <property type="entry name" value="Rhodopsin_dom_fungi"/>
</dbReference>
<comment type="similarity">
    <text evidence="5">Belongs to the SAT4 family.</text>
</comment>
<feature type="domain" description="Rhodopsin" evidence="8">
    <location>
        <begin position="47"/>
        <end position="290"/>
    </location>
</feature>
<keyword evidence="3 7" id="KW-1133">Transmembrane helix</keyword>
<evidence type="ECO:0000256" key="1">
    <source>
        <dbReference type="ARBA" id="ARBA00004141"/>
    </source>
</evidence>
<reference evidence="9 10" key="1">
    <citation type="submission" date="2016-03" db="EMBL/GenBank/DDBJ databases">
        <authorList>
            <person name="Ploux O."/>
        </authorList>
    </citation>
    <scope>NUCLEOTIDE SEQUENCE [LARGE SCALE GENOMIC DNA]</scope>
    <source>
        <strain evidence="9 10">URUG2</strain>
    </source>
</reference>
<accession>A0A2D3UZ74</accession>
<evidence type="ECO:0000256" key="4">
    <source>
        <dbReference type="ARBA" id="ARBA00023136"/>
    </source>
</evidence>
<dbReference type="RefSeq" id="XP_023629110.1">
    <property type="nucleotide sequence ID" value="XM_023773342.1"/>
</dbReference>
<feature type="region of interest" description="Disordered" evidence="6">
    <location>
        <begin position="304"/>
        <end position="359"/>
    </location>
</feature>
<dbReference type="STRING" id="112498.A0A2D3UZ74"/>
<feature type="transmembrane region" description="Helical" evidence="7">
    <location>
        <begin position="265"/>
        <end position="285"/>
    </location>
</feature>
<dbReference type="PANTHER" id="PTHR33048">
    <property type="entry name" value="PTH11-LIKE INTEGRAL MEMBRANE PROTEIN (AFU_ORTHOLOGUE AFUA_5G11245)"/>
    <property type="match status" value="1"/>
</dbReference>
<protein>
    <recommendedName>
        <fullName evidence="8">Rhodopsin domain-containing protein</fullName>
    </recommendedName>
</protein>
<gene>
    <name evidence="9" type="ORF">RCC_08090</name>
</gene>
<evidence type="ECO:0000313" key="9">
    <source>
        <dbReference type="EMBL" id="CZT22221.1"/>
    </source>
</evidence>